<name>A0A5C7IEA3_9ROSI</name>
<organism evidence="1 2">
    <name type="scientific">Acer yangbiense</name>
    <dbReference type="NCBI Taxonomy" id="1000413"/>
    <lineage>
        <taxon>Eukaryota</taxon>
        <taxon>Viridiplantae</taxon>
        <taxon>Streptophyta</taxon>
        <taxon>Embryophyta</taxon>
        <taxon>Tracheophyta</taxon>
        <taxon>Spermatophyta</taxon>
        <taxon>Magnoliopsida</taxon>
        <taxon>eudicotyledons</taxon>
        <taxon>Gunneridae</taxon>
        <taxon>Pentapetalae</taxon>
        <taxon>rosids</taxon>
        <taxon>malvids</taxon>
        <taxon>Sapindales</taxon>
        <taxon>Sapindaceae</taxon>
        <taxon>Hippocastanoideae</taxon>
        <taxon>Acereae</taxon>
        <taxon>Acer</taxon>
    </lineage>
</organism>
<dbReference type="OrthoDB" id="692882at2759"/>
<keyword evidence="2" id="KW-1185">Reference proteome</keyword>
<dbReference type="AlphaFoldDB" id="A0A5C7IEA3"/>
<gene>
    <name evidence="1" type="ORF">EZV62_008915</name>
</gene>
<evidence type="ECO:0008006" key="3">
    <source>
        <dbReference type="Google" id="ProtNLM"/>
    </source>
</evidence>
<evidence type="ECO:0000313" key="2">
    <source>
        <dbReference type="Proteomes" id="UP000323000"/>
    </source>
</evidence>
<comment type="caution">
    <text evidence="1">The sequence shown here is derived from an EMBL/GenBank/DDBJ whole genome shotgun (WGS) entry which is preliminary data.</text>
</comment>
<dbReference type="PANTHER" id="PTHR46932:SF12">
    <property type="entry name" value="HEAVY METAL-ASSOCIATED ISOPRENYLATED PLANT PROTEIN 47"/>
    <property type="match status" value="1"/>
</dbReference>
<dbReference type="Gene3D" id="3.30.70.100">
    <property type="match status" value="3"/>
</dbReference>
<reference evidence="2" key="1">
    <citation type="journal article" date="2019" name="Gigascience">
        <title>De novo genome assembly of the endangered Acer yangbiense, a plant species with extremely small populations endemic to Yunnan Province, China.</title>
        <authorList>
            <person name="Yang J."/>
            <person name="Wariss H.M."/>
            <person name="Tao L."/>
            <person name="Zhang R."/>
            <person name="Yun Q."/>
            <person name="Hollingsworth P."/>
            <person name="Dao Z."/>
            <person name="Luo G."/>
            <person name="Guo H."/>
            <person name="Ma Y."/>
            <person name="Sun W."/>
        </authorList>
    </citation>
    <scope>NUCLEOTIDE SEQUENCE [LARGE SCALE GENOMIC DNA]</scope>
    <source>
        <strain evidence="2">cv. Malutang</strain>
    </source>
</reference>
<dbReference type="EMBL" id="VAHF01000003">
    <property type="protein sequence ID" value="TXG67640.1"/>
    <property type="molecule type" value="Genomic_DNA"/>
</dbReference>
<proteinExistence type="predicted"/>
<sequence length="291" mass="31986">MMQQKIVIMLKPKCDKCRSKAMKIAAVADGVISVAWEGEEKNKMVMIGDGTDAATVTRRLRKKLGYADLQKIAVKVQVRCKKCRSKAMKIVAVVGGLIFSVAWEGGDKDRVVVIGDGVDAATLTRNLRNFSVSRCGGCDAGIGGPWEMVVLVVFGSRWEMGDVVLGFLLENAMKKKIVFKVKGECKKCWTKAMKIVAVAEGEIFSVAWEGECKEKTVMIGDGVDVDTLTRKLRKKLCCAELLLVEEVKVVKTVDKKEVIKGAIKETIKEEKKVITEVITEAITKAIPERTS</sequence>
<dbReference type="Proteomes" id="UP000323000">
    <property type="component" value="Chromosome 3"/>
</dbReference>
<dbReference type="PANTHER" id="PTHR46932">
    <property type="entry name" value="HEAVY METAL-ASSOCIATED ISOPRENYLATED PLANT PROTEIN 47"/>
    <property type="match status" value="1"/>
</dbReference>
<dbReference type="InterPro" id="IPR042885">
    <property type="entry name" value="HIPP47/16"/>
</dbReference>
<protein>
    <recommendedName>
        <fullName evidence="3">HMA domain-containing protein</fullName>
    </recommendedName>
</protein>
<evidence type="ECO:0000313" key="1">
    <source>
        <dbReference type="EMBL" id="TXG67640.1"/>
    </source>
</evidence>
<accession>A0A5C7IEA3</accession>